<accession>A0A9D1GET4</accession>
<evidence type="ECO:0000313" key="2">
    <source>
        <dbReference type="Proteomes" id="UP000886722"/>
    </source>
</evidence>
<reference evidence="1" key="2">
    <citation type="journal article" date="2021" name="PeerJ">
        <title>Extensive microbial diversity within the chicken gut microbiome revealed by metagenomics and culture.</title>
        <authorList>
            <person name="Gilroy R."/>
            <person name="Ravi A."/>
            <person name="Getino M."/>
            <person name="Pursley I."/>
            <person name="Horton D.L."/>
            <person name="Alikhan N.F."/>
            <person name="Baker D."/>
            <person name="Gharbi K."/>
            <person name="Hall N."/>
            <person name="Watson M."/>
            <person name="Adriaenssens E.M."/>
            <person name="Foster-Nyarko E."/>
            <person name="Jarju S."/>
            <person name="Secka A."/>
            <person name="Antonio M."/>
            <person name="Oren A."/>
            <person name="Chaudhuri R.R."/>
            <person name="La Ragione R."/>
            <person name="Hildebrand F."/>
            <person name="Pallen M.J."/>
        </authorList>
    </citation>
    <scope>NUCLEOTIDE SEQUENCE</scope>
    <source>
        <strain evidence="1">21143</strain>
    </source>
</reference>
<comment type="caution">
    <text evidence="1">The sequence shown here is derived from an EMBL/GenBank/DDBJ whole genome shotgun (WGS) entry which is preliminary data.</text>
</comment>
<dbReference type="InterPro" id="IPR027417">
    <property type="entry name" value="P-loop_NTPase"/>
</dbReference>
<dbReference type="Proteomes" id="UP000886722">
    <property type="component" value="Unassembled WGS sequence"/>
</dbReference>
<proteinExistence type="predicted"/>
<dbReference type="EMBL" id="DVKT01000045">
    <property type="protein sequence ID" value="HIT39546.1"/>
    <property type="molecule type" value="Genomic_DNA"/>
</dbReference>
<dbReference type="AlphaFoldDB" id="A0A9D1GET4"/>
<evidence type="ECO:0000313" key="1">
    <source>
        <dbReference type="EMBL" id="HIT39546.1"/>
    </source>
</evidence>
<name>A0A9D1GET4_9BACT</name>
<sequence length="504" mass="57925">MAGEKERYKKALERYAKHLQEIRNITSVIPKGTDAERTSRMVRAREDYDFFVQAYFPHLATSRCGKFQIEAAEYIKNNPRARCVFEWARGHAKSSHISLMIPLWLKIQENPEPMIMVLVSKSADMARRLLSDLQAELEGNDLFLHDFGRQKTDGLWTDGEFVCADGSMFIALGRGQSPRGIKRRGLRVNYISIDDIDDDEMCRNPRRVDEAVDWCLSALIGTMAMGRGRFVLVGNRIGQYSILGEMASRPHFYHTVVNALDKKGKPSWWQNYQLSEINDLRVEVGERRFQKEYMNNPLDEGSVFERKYIRYGKMLPLREYRAIVSYTDPSFKSSSKNDFKATLLVGLTKEGKFHVIKAYADQTKVSVMVGWHYEISDFVGDTPVRYYMESNFIQDLLMDEFRKAGIASGKQIPITGDGRKKPEKFARIEALQPFFQRGEILFNEAEKSSGGMKVLEDQLLTFQRGSKAHDDAPDALEGAVWLLSNKVRTANTRYVVGHRPNRKY</sequence>
<reference evidence="1" key="1">
    <citation type="submission" date="2020-10" db="EMBL/GenBank/DDBJ databases">
        <authorList>
            <person name="Gilroy R."/>
        </authorList>
    </citation>
    <scope>NUCLEOTIDE SEQUENCE</scope>
    <source>
        <strain evidence="1">21143</strain>
    </source>
</reference>
<dbReference type="InterPro" id="IPR006517">
    <property type="entry name" value="Phage_terminase_lsu-like_C"/>
</dbReference>
<dbReference type="Gene3D" id="3.40.50.300">
    <property type="entry name" value="P-loop containing nucleotide triphosphate hydrolases"/>
    <property type="match status" value="1"/>
</dbReference>
<dbReference type="NCBIfam" id="TIGR01630">
    <property type="entry name" value="psiM2_ORF9"/>
    <property type="match status" value="1"/>
</dbReference>
<protein>
    <submittedName>
        <fullName evidence="1">Phage terminase large subunit</fullName>
    </submittedName>
</protein>
<organism evidence="1 2">
    <name type="scientific">Candidatus Caccoplasma intestinavium</name>
    <dbReference type="NCBI Taxonomy" id="2840716"/>
    <lineage>
        <taxon>Bacteria</taxon>
        <taxon>Pseudomonadati</taxon>
        <taxon>Bacteroidota</taxon>
        <taxon>Bacteroidia</taxon>
        <taxon>Bacteroidales</taxon>
        <taxon>Bacteroidaceae</taxon>
        <taxon>Bacteroidaceae incertae sedis</taxon>
        <taxon>Candidatus Caccoplasma</taxon>
    </lineage>
</organism>
<gene>
    <name evidence="1" type="primary">terL</name>
    <name evidence="1" type="ORF">IAD06_05865</name>
</gene>